<keyword evidence="3" id="KW-1185">Reference proteome</keyword>
<gene>
    <name evidence="2" type="ORF">LY79DRAFT_695282</name>
</gene>
<dbReference type="GeneID" id="85449054"/>
<feature type="region of interest" description="Disordered" evidence="1">
    <location>
        <begin position="1"/>
        <end position="23"/>
    </location>
</feature>
<accession>A0AAD8V1M9</accession>
<name>A0AAD8V1M9_9PEZI</name>
<dbReference type="RefSeq" id="XP_060410018.1">
    <property type="nucleotide sequence ID" value="XM_060564814.1"/>
</dbReference>
<comment type="caution">
    <text evidence="2">The sequence shown here is derived from an EMBL/GenBank/DDBJ whole genome shotgun (WGS) entry which is preliminary data.</text>
</comment>
<dbReference type="Proteomes" id="UP001230504">
    <property type="component" value="Unassembled WGS sequence"/>
</dbReference>
<protein>
    <submittedName>
        <fullName evidence="2">Uncharacterized protein</fullName>
    </submittedName>
</protein>
<feature type="region of interest" description="Disordered" evidence="1">
    <location>
        <begin position="206"/>
        <end position="230"/>
    </location>
</feature>
<dbReference type="EMBL" id="JAHLJV010000074">
    <property type="protein sequence ID" value="KAK1574500.1"/>
    <property type="molecule type" value="Genomic_DNA"/>
</dbReference>
<reference evidence="2" key="1">
    <citation type="submission" date="2021-06" db="EMBL/GenBank/DDBJ databases">
        <title>Comparative genomics, transcriptomics and evolutionary studies reveal genomic signatures of adaptation to plant cell wall in hemibiotrophic fungi.</title>
        <authorList>
            <consortium name="DOE Joint Genome Institute"/>
            <person name="Baroncelli R."/>
            <person name="Diaz J.F."/>
            <person name="Benocci T."/>
            <person name="Peng M."/>
            <person name="Battaglia E."/>
            <person name="Haridas S."/>
            <person name="Andreopoulos W."/>
            <person name="Labutti K."/>
            <person name="Pangilinan J."/>
            <person name="Floch G.L."/>
            <person name="Makela M.R."/>
            <person name="Henrissat B."/>
            <person name="Grigoriev I.V."/>
            <person name="Crouch J.A."/>
            <person name="De Vries R.P."/>
            <person name="Sukno S.A."/>
            <person name="Thon M.R."/>
        </authorList>
    </citation>
    <scope>NUCLEOTIDE SEQUENCE</scope>
    <source>
        <strain evidence="2">CBS 125086</strain>
    </source>
</reference>
<sequence>MKSLKERSQGFASKTGLKQGPQAHRHLQPAFTKLATLHSKNNFSFAIVTGNLFDVDDKSAIDTLLNGELKALPLNLHFLSKRSITKTSEGIRIVALSRKLDVEIIGGQLKEQHLPYHTAYDTMSLKGTSKAVWLAGVWDRSKIALSPENQGAIESTAKIAELCVTLKPCSNFSSSPAEFFLQANSAKAKALYAFSPTSNETNVERPAANATYTPFKARKQKKSSQDEGSYSRFATGDDDGCHNCCTSAAVSNPPLVGRIVASSA</sequence>
<dbReference type="AlphaFoldDB" id="A0AAD8V1M9"/>
<organism evidence="2 3">
    <name type="scientific">Colletotrichum navitas</name>
    <dbReference type="NCBI Taxonomy" id="681940"/>
    <lineage>
        <taxon>Eukaryota</taxon>
        <taxon>Fungi</taxon>
        <taxon>Dikarya</taxon>
        <taxon>Ascomycota</taxon>
        <taxon>Pezizomycotina</taxon>
        <taxon>Sordariomycetes</taxon>
        <taxon>Hypocreomycetidae</taxon>
        <taxon>Glomerellales</taxon>
        <taxon>Glomerellaceae</taxon>
        <taxon>Colletotrichum</taxon>
        <taxon>Colletotrichum graminicola species complex</taxon>
    </lineage>
</organism>
<evidence type="ECO:0000313" key="2">
    <source>
        <dbReference type="EMBL" id="KAK1574500.1"/>
    </source>
</evidence>
<proteinExistence type="predicted"/>
<evidence type="ECO:0000256" key="1">
    <source>
        <dbReference type="SAM" id="MobiDB-lite"/>
    </source>
</evidence>
<evidence type="ECO:0000313" key="3">
    <source>
        <dbReference type="Proteomes" id="UP001230504"/>
    </source>
</evidence>